<evidence type="ECO:0000313" key="2">
    <source>
        <dbReference type="Proteomes" id="UP000024635"/>
    </source>
</evidence>
<keyword evidence="2" id="KW-1185">Reference proteome</keyword>
<gene>
    <name evidence="1" type="primary">Acey_s0006.g3040</name>
    <name evidence="1" type="ORF">Y032_0006g3040</name>
</gene>
<evidence type="ECO:0000313" key="1">
    <source>
        <dbReference type="EMBL" id="EYC29565.1"/>
    </source>
</evidence>
<sequence>MTSCLSYHTVNCRSLHYLSPLYHLGVTSDAHSSCDSHSSLRTTSAKSVDIVASEEDVTVETSGTFQ</sequence>
<proteinExistence type="predicted"/>
<accession>A0A016VQA5</accession>
<reference evidence="2" key="1">
    <citation type="journal article" date="2015" name="Nat. Genet.">
        <title>The genome and transcriptome of the zoonotic hookworm Ancylostoma ceylanicum identify infection-specific gene families.</title>
        <authorList>
            <person name="Schwarz E.M."/>
            <person name="Hu Y."/>
            <person name="Antoshechkin I."/>
            <person name="Miller M.M."/>
            <person name="Sternberg P.W."/>
            <person name="Aroian R.V."/>
        </authorList>
    </citation>
    <scope>NUCLEOTIDE SEQUENCE</scope>
    <source>
        <strain evidence="2">HY135</strain>
    </source>
</reference>
<dbReference type="Proteomes" id="UP000024635">
    <property type="component" value="Unassembled WGS sequence"/>
</dbReference>
<dbReference type="AlphaFoldDB" id="A0A016VQA5"/>
<protein>
    <submittedName>
        <fullName evidence="1">Uncharacterized protein</fullName>
    </submittedName>
</protein>
<dbReference type="EMBL" id="JARK01001342">
    <property type="protein sequence ID" value="EYC29565.1"/>
    <property type="molecule type" value="Genomic_DNA"/>
</dbReference>
<comment type="caution">
    <text evidence="1">The sequence shown here is derived from an EMBL/GenBank/DDBJ whole genome shotgun (WGS) entry which is preliminary data.</text>
</comment>
<name>A0A016VQA5_9BILA</name>
<organism evidence="1 2">
    <name type="scientific">Ancylostoma ceylanicum</name>
    <dbReference type="NCBI Taxonomy" id="53326"/>
    <lineage>
        <taxon>Eukaryota</taxon>
        <taxon>Metazoa</taxon>
        <taxon>Ecdysozoa</taxon>
        <taxon>Nematoda</taxon>
        <taxon>Chromadorea</taxon>
        <taxon>Rhabditida</taxon>
        <taxon>Rhabditina</taxon>
        <taxon>Rhabditomorpha</taxon>
        <taxon>Strongyloidea</taxon>
        <taxon>Ancylostomatidae</taxon>
        <taxon>Ancylostomatinae</taxon>
        <taxon>Ancylostoma</taxon>
    </lineage>
</organism>